<organism evidence="2 3">
    <name type="scientific">Colletotrichum sojae</name>
    <dbReference type="NCBI Taxonomy" id="2175907"/>
    <lineage>
        <taxon>Eukaryota</taxon>
        <taxon>Fungi</taxon>
        <taxon>Dikarya</taxon>
        <taxon>Ascomycota</taxon>
        <taxon>Pezizomycotina</taxon>
        <taxon>Sordariomycetes</taxon>
        <taxon>Hypocreomycetidae</taxon>
        <taxon>Glomerellales</taxon>
        <taxon>Glomerellaceae</taxon>
        <taxon>Colletotrichum</taxon>
        <taxon>Colletotrichum orchidearum species complex</taxon>
    </lineage>
</organism>
<sequence length="147" mass="15443">MQSPSSIRRPPGTSLSAAVFYCGNRTEVGVVAGIVRSSGPPPPHRPGRRQVATTAFSLCDGVDAAVQGQDCEPSPRRRDFAASCPQRSTAHRRRTGAHTGTHGASLTQGKAARSASRSTELILDLAPDDESEKRSGVREVASLPPSV</sequence>
<name>A0A8H6IVN0_9PEZI</name>
<dbReference type="AlphaFoldDB" id="A0A8H6IVN0"/>
<protein>
    <submittedName>
        <fullName evidence="2">Uncharacterized protein</fullName>
    </submittedName>
</protein>
<evidence type="ECO:0000313" key="3">
    <source>
        <dbReference type="Proteomes" id="UP000652219"/>
    </source>
</evidence>
<gene>
    <name evidence="2" type="ORF">CSOJ01_12407</name>
</gene>
<dbReference type="Proteomes" id="UP000652219">
    <property type="component" value="Unassembled WGS sequence"/>
</dbReference>
<reference evidence="2 3" key="1">
    <citation type="journal article" date="2020" name="Phytopathology">
        <title>Genome Sequence Resources of Colletotrichum truncatum, C. plurivorum, C. musicola, and C. sojae: Four Species Pathogenic to Soybean (Glycine max).</title>
        <authorList>
            <person name="Rogerio F."/>
            <person name="Boufleur T.R."/>
            <person name="Ciampi-Guillardi M."/>
            <person name="Sukno S.A."/>
            <person name="Thon M.R."/>
            <person name="Massola Junior N.S."/>
            <person name="Baroncelli R."/>
        </authorList>
    </citation>
    <scope>NUCLEOTIDE SEQUENCE [LARGE SCALE GENOMIC DNA]</scope>
    <source>
        <strain evidence="2 3">LFN0009</strain>
    </source>
</reference>
<evidence type="ECO:0000313" key="2">
    <source>
        <dbReference type="EMBL" id="KAF6799594.1"/>
    </source>
</evidence>
<dbReference type="EMBL" id="WIGN01000316">
    <property type="protein sequence ID" value="KAF6799594.1"/>
    <property type="molecule type" value="Genomic_DNA"/>
</dbReference>
<comment type="caution">
    <text evidence="2">The sequence shown here is derived from an EMBL/GenBank/DDBJ whole genome shotgun (WGS) entry which is preliminary data.</text>
</comment>
<feature type="region of interest" description="Disordered" evidence="1">
    <location>
        <begin position="68"/>
        <end position="147"/>
    </location>
</feature>
<proteinExistence type="predicted"/>
<evidence type="ECO:0000256" key="1">
    <source>
        <dbReference type="SAM" id="MobiDB-lite"/>
    </source>
</evidence>
<accession>A0A8H6IVN0</accession>
<keyword evidence="3" id="KW-1185">Reference proteome</keyword>